<dbReference type="InterPro" id="IPR051317">
    <property type="entry name" value="Gfo/Idh/MocA_oxidoreduct"/>
</dbReference>
<keyword evidence="2" id="KW-0560">Oxidoreductase</keyword>
<dbReference type="Gene3D" id="3.40.50.720">
    <property type="entry name" value="NAD(P)-binding Rossmann-like Domain"/>
    <property type="match status" value="1"/>
</dbReference>
<evidence type="ECO:0000259" key="4">
    <source>
        <dbReference type="Pfam" id="PF22725"/>
    </source>
</evidence>
<comment type="similarity">
    <text evidence="1">Belongs to the Gfo/Idh/MocA family.</text>
</comment>
<dbReference type="InterPro" id="IPR000683">
    <property type="entry name" value="Gfo/Idh/MocA-like_OxRdtase_N"/>
</dbReference>
<evidence type="ECO:0000259" key="3">
    <source>
        <dbReference type="Pfam" id="PF01408"/>
    </source>
</evidence>
<evidence type="ECO:0000256" key="1">
    <source>
        <dbReference type="ARBA" id="ARBA00010928"/>
    </source>
</evidence>
<dbReference type="AlphaFoldDB" id="A0A1G9V421"/>
<evidence type="ECO:0000313" key="6">
    <source>
        <dbReference type="Proteomes" id="UP000199671"/>
    </source>
</evidence>
<dbReference type="SUPFAM" id="SSF55347">
    <property type="entry name" value="Glyceraldehyde-3-phosphate dehydrogenase-like, C-terminal domain"/>
    <property type="match status" value="1"/>
</dbReference>
<dbReference type="InterPro" id="IPR036291">
    <property type="entry name" value="NAD(P)-bd_dom_sf"/>
</dbReference>
<feature type="domain" description="Gfo/Idh/MocA-like oxidoreductase N-terminal" evidence="3">
    <location>
        <begin position="16"/>
        <end position="133"/>
    </location>
</feature>
<dbReference type="PANTHER" id="PTHR43708">
    <property type="entry name" value="CONSERVED EXPRESSED OXIDOREDUCTASE (EUROFUNG)"/>
    <property type="match status" value="1"/>
</dbReference>
<accession>A0A1G9V421</accession>
<dbReference type="Gene3D" id="3.30.360.10">
    <property type="entry name" value="Dihydrodipicolinate Reductase, domain 2"/>
    <property type="match status" value="1"/>
</dbReference>
<name>A0A1G9V421_9ACTO</name>
<dbReference type="GO" id="GO:0000166">
    <property type="term" value="F:nucleotide binding"/>
    <property type="evidence" value="ECO:0007669"/>
    <property type="project" value="InterPro"/>
</dbReference>
<dbReference type="SUPFAM" id="SSF51735">
    <property type="entry name" value="NAD(P)-binding Rossmann-fold domains"/>
    <property type="match status" value="1"/>
</dbReference>
<evidence type="ECO:0000313" key="5">
    <source>
        <dbReference type="EMBL" id="SDM66899.1"/>
    </source>
</evidence>
<dbReference type="PANTHER" id="PTHR43708:SF5">
    <property type="entry name" value="CONSERVED EXPRESSED OXIDOREDUCTASE (EUROFUNG)-RELATED"/>
    <property type="match status" value="1"/>
</dbReference>
<feature type="domain" description="GFO/IDH/MocA-like oxidoreductase" evidence="4">
    <location>
        <begin position="144"/>
        <end position="249"/>
    </location>
</feature>
<sequence length="372" mass="40904">MSEETTRKPESTPTHKLAVIGYGTQGVYHTRNLRALDDVAIDVVGIYDTDPRANEDAAADGLHVYASAADVLADTDIDIVFICTPNDSHHDYAVSALRAGKHVLCEKPAMMNSAEMREVAAVAEQTGRMFMVHQNRRWDPDFNVIKKVYDEQLIGAPTYLVQRIHGSRGIPGDWRQLPEHGGGMILDWGVHTVDRLLTMVDSPVVDVYGELSFALGHQVDDGFRAHLTFANGFHAMVDVSTTSFLPEAKFWMQSATGTVVIEDWEMNGRMVRRTGAEEDDATPVQAGVGLTKTMAPRILDYKTLATTTPPVEVLPLPEVDVDVMDFYRNARDVVDGVAAPVITNESVIRCLTVLEAVVASARTHEVVHPEQA</sequence>
<organism evidence="5 6">
    <name type="scientific">Actinomyces ruminicola</name>
    <dbReference type="NCBI Taxonomy" id="332524"/>
    <lineage>
        <taxon>Bacteria</taxon>
        <taxon>Bacillati</taxon>
        <taxon>Actinomycetota</taxon>
        <taxon>Actinomycetes</taxon>
        <taxon>Actinomycetales</taxon>
        <taxon>Actinomycetaceae</taxon>
        <taxon>Actinomyces</taxon>
    </lineage>
</organism>
<dbReference type="OrthoDB" id="256869at2"/>
<dbReference type="Pfam" id="PF22725">
    <property type="entry name" value="GFO_IDH_MocA_C3"/>
    <property type="match status" value="1"/>
</dbReference>
<dbReference type="InterPro" id="IPR055170">
    <property type="entry name" value="GFO_IDH_MocA-like_dom"/>
</dbReference>
<dbReference type="EMBL" id="FNHU01000005">
    <property type="protein sequence ID" value="SDM66899.1"/>
    <property type="molecule type" value="Genomic_DNA"/>
</dbReference>
<dbReference type="RefSeq" id="WP_092609398.1">
    <property type="nucleotide sequence ID" value="NZ_FNHU01000005.1"/>
</dbReference>
<gene>
    <name evidence="5" type="ORF">SAMN04487766_10592</name>
</gene>
<protein>
    <submittedName>
        <fullName evidence="5">Predicted dehydrogenase</fullName>
    </submittedName>
</protein>
<proteinExistence type="inferred from homology"/>
<reference evidence="5 6" key="1">
    <citation type="submission" date="2016-10" db="EMBL/GenBank/DDBJ databases">
        <authorList>
            <person name="de Groot N.N."/>
        </authorList>
    </citation>
    <scope>NUCLEOTIDE SEQUENCE [LARGE SCALE GENOMIC DNA]</scope>
    <source>
        <strain evidence="5 6">KPR-7B</strain>
    </source>
</reference>
<dbReference type="GO" id="GO:0016491">
    <property type="term" value="F:oxidoreductase activity"/>
    <property type="evidence" value="ECO:0007669"/>
    <property type="project" value="UniProtKB-KW"/>
</dbReference>
<evidence type="ECO:0000256" key="2">
    <source>
        <dbReference type="ARBA" id="ARBA00023002"/>
    </source>
</evidence>
<dbReference type="Proteomes" id="UP000199671">
    <property type="component" value="Unassembled WGS sequence"/>
</dbReference>
<dbReference type="Pfam" id="PF01408">
    <property type="entry name" value="GFO_IDH_MocA"/>
    <property type="match status" value="1"/>
</dbReference>